<name>A0A6A5VCY5_9PLEO</name>
<sequence>MRNQADMHTRAPTCRFRRVPPSPIARCTAESGQQSLQHTSHQFKSPFRSPSLQNSDGYSNTNSAWVLAAKA</sequence>
<feature type="region of interest" description="Disordered" evidence="1">
    <location>
        <begin position="1"/>
        <end position="20"/>
    </location>
</feature>
<reference evidence="2" key="1">
    <citation type="journal article" date="2020" name="Stud. Mycol.">
        <title>101 Dothideomycetes genomes: a test case for predicting lifestyles and emergence of pathogens.</title>
        <authorList>
            <person name="Haridas S."/>
            <person name="Albert R."/>
            <person name="Binder M."/>
            <person name="Bloem J."/>
            <person name="Labutti K."/>
            <person name="Salamov A."/>
            <person name="Andreopoulos B."/>
            <person name="Baker S."/>
            <person name="Barry K."/>
            <person name="Bills G."/>
            <person name="Bluhm B."/>
            <person name="Cannon C."/>
            <person name="Castanera R."/>
            <person name="Culley D."/>
            <person name="Daum C."/>
            <person name="Ezra D."/>
            <person name="Gonzalez J."/>
            <person name="Henrissat B."/>
            <person name="Kuo A."/>
            <person name="Liang C."/>
            <person name="Lipzen A."/>
            <person name="Lutzoni F."/>
            <person name="Magnuson J."/>
            <person name="Mondo S."/>
            <person name="Nolan M."/>
            <person name="Ohm R."/>
            <person name="Pangilinan J."/>
            <person name="Park H.-J."/>
            <person name="Ramirez L."/>
            <person name="Alfaro M."/>
            <person name="Sun H."/>
            <person name="Tritt A."/>
            <person name="Yoshinaga Y."/>
            <person name="Zwiers L.-H."/>
            <person name="Turgeon B."/>
            <person name="Goodwin S."/>
            <person name="Spatafora J."/>
            <person name="Crous P."/>
            <person name="Grigoriev I."/>
        </authorList>
    </citation>
    <scope>NUCLEOTIDE SEQUENCE</scope>
    <source>
        <strain evidence="2">CBS 107.79</strain>
    </source>
</reference>
<evidence type="ECO:0000313" key="3">
    <source>
        <dbReference type="Proteomes" id="UP000800036"/>
    </source>
</evidence>
<feature type="region of interest" description="Disordered" evidence="1">
    <location>
        <begin position="29"/>
        <end position="60"/>
    </location>
</feature>
<organism evidence="2 3">
    <name type="scientific">Bimuria novae-zelandiae CBS 107.79</name>
    <dbReference type="NCBI Taxonomy" id="1447943"/>
    <lineage>
        <taxon>Eukaryota</taxon>
        <taxon>Fungi</taxon>
        <taxon>Dikarya</taxon>
        <taxon>Ascomycota</taxon>
        <taxon>Pezizomycotina</taxon>
        <taxon>Dothideomycetes</taxon>
        <taxon>Pleosporomycetidae</taxon>
        <taxon>Pleosporales</taxon>
        <taxon>Massarineae</taxon>
        <taxon>Didymosphaeriaceae</taxon>
        <taxon>Bimuria</taxon>
    </lineage>
</organism>
<dbReference type="EMBL" id="ML976676">
    <property type="protein sequence ID" value="KAF1974209.1"/>
    <property type="molecule type" value="Genomic_DNA"/>
</dbReference>
<protein>
    <submittedName>
        <fullName evidence="2">Uncharacterized protein</fullName>
    </submittedName>
</protein>
<dbReference type="Proteomes" id="UP000800036">
    <property type="component" value="Unassembled WGS sequence"/>
</dbReference>
<gene>
    <name evidence="2" type="ORF">BU23DRAFT_119446</name>
</gene>
<proteinExistence type="predicted"/>
<evidence type="ECO:0000313" key="2">
    <source>
        <dbReference type="EMBL" id="KAF1974209.1"/>
    </source>
</evidence>
<keyword evidence="3" id="KW-1185">Reference proteome</keyword>
<accession>A0A6A5VCY5</accession>
<feature type="compositionally biased region" description="Polar residues" evidence="1">
    <location>
        <begin position="30"/>
        <end position="60"/>
    </location>
</feature>
<evidence type="ECO:0000256" key="1">
    <source>
        <dbReference type="SAM" id="MobiDB-lite"/>
    </source>
</evidence>
<dbReference type="AlphaFoldDB" id="A0A6A5VCY5"/>